<dbReference type="OrthoDB" id="689350at2759"/>
<dbReference type="InterPro" id="IPR006121">
    <property type="entry name" value="HMA_dom"/>
</dbReference>
<keyword evidence="1" id="KW-0488">Methylation</keyword>
<evidence type="ECO:0000313" key="7">
    <source>
        <dbReference type="Proteomes" id="UP000504603"/>
    </source>
</evidence>
<dbReference type="AlphaFoldDB" id="A0A6J1BUT5"/>
<dbReference type="PANTHER" id="PTHR46195">
    <property type="entry name" value="HEAVY METAL-ASSOCIATED ISOPRENYLATED PLANT PROTEIN 7"/>
    <property type="match status" value="1"/>
</dbReference>
<feature type="compositionally biased region" description="Basic and acidic residues" evidence="5">
    <location>
        <begin position="121"/>
        <end position="141"/>
    </location>
</feature>
<feature type="domain" description="HMA" evidence="6">
    <location>
        <begin position="48"/>
        <end position="112"/>
    </location>
</feature>
<proteinExistence type="inferred from homology"/>
<keyword evidence="3" id="KW-0449">Lipoprotein</keyword>
<sequence>MGEEIKKKEEAEEKKEETKQESKEPAESAAAAEEKKQENDKKNEEEPPPEIVLKVDMHCEACARKVARALKGFQGVESVATDSRAGKVVVKGKGADPLKVCERLQKKSGRKVELISPLPKPPEEQPKEDDKQPKEEKKEEAPPPPAAVTVVLQVQMHCEACAQVLRKRIRKIKGVESVETDLGNNQVIVKGIIDPTTLVNHVHKRTRKQASIVVKEEEKKEEEKKEEEKPTAEEKPEEKKETQEEEKEEDDKKNDIKKFEYWPSRYYTEYAYAPQLFSDENPNACSIM</sequence>
<organism evidence="7 8">
    <name type="scientific">Momordica charantia</name>
    <name type="common">Bitter gourd</name>
    <name type="synonym">Balsam pear</name>
    <dbReference type="NCBI Taxonomy" id="3673"/>
    <lineage>
        <taxon>Eukaryota</taxon>
        <taxon>Viridiplantae</taxon>
        <taxon>Streptophyta</taxon>
        <taxon>Embryophyta</taxon>
        <taxon>Tracheophyta</taxon>
        <taxon>Spermatophyta</taxon>
        <taxon>Magnoliopsida</taxon>
        <taxon>eudicotyledons</taxon>
        <taxon>Gunneridae</taxon>
        <taxon>Pentapetalae</taxon>
        <taxon>rosids</taxon>
        <taxon>fabids</taxon>
        <taxon>Cucurbitales</taxon>
        <taxon>Cucurbitaceae</taxon>
        <taxon>Momordiceae</taxon>
        <taxon>Momordica</taxon>
    </lineage>
</organism>
<evidence type="ECO:0000259" key="6">
    <source>
        <dbReference type="PROSITE" id="PS50846"/>
    </source>
</evidence>
<dbReference type="CDD" id="cd00371">
    <property type="entry name" value="HMA"/>
    <property type="match status" value="2"/>
</dbReference>
<dbReference type="PANTHER" id="PTHR46195:SF10">
    <property type="entry name" value="HEAVY METAL-ASSOCIATED DOMAIN CONTAINING PROTEIN, EXPRESSED"/>
    <property type="match status" value="1"/>
</dbReference>
<feature type="region of interest" description="Disordered" evidence="5">
    <location>
        <begin position="109"/>
        <end position="145"/>
    </location>
</feature>
<gene>
    <name evidence="8" type="primary">LOC111005557</name>
</gene>
<dbReference type="Pfam" id="PF00403">
    <property type="entry name" value="HMA"/>
    <property type="match status" value="2"/>
</dbReference>
<evidence type="ECO:0000256" key="5">
    <source>
        <dbReference type="SAM" id="MobiDB-lite"/>
    </source>
</evidence>
<evidence type="ECO:0000256" key="3">
    <source>
        <dbReference type="ARBA" id="ARBA00023289"/>
    </source>
</evidence>
<feature type="region of interest" description="Disordered" evidence="5">
    <location>
        <begin position="1"/>
        <end position="52"/>
    </location>
</feature>
<dbReference type="Gene3D" id="3.30.70.100">
    <property type="match status" value="2"/>
</dbReference>
<dbReference type="GO" id="GO:0046872">
    <property type="term" value="F:metal ion binding"/>
    <property type="evidence" value="ECO:0007669"/>
    <property type="project" value="UniProtKB-KW"/>
</dbReference>
<dbReference type="GeneID" id="111005557"/>
<feature type="compositionally biased region" description="Basic and acidic residues" evidence="5">
    <location>
        <begin position="1"/>
        <end position="45"/>
    </location>
</feature>
<evidence type="ECO:0000256" key="2">
    <source>
        <dbReference type="ARBA" id="ARBA00022723"/>
    </source>
</evidence>
<feature type="compositionally biased region" description="Basic and acidic residues" evidence="5">
    <location>
        <begin position="214"/>
        <end position="242"/>
    </location>
</feature>
<evidence type="ECO:0000256" key="4">
    <source>
        <dbReference type="ARBA" id="ARBA00024045"/>
    </source>
</evidence>
<accession>A0A6J1BUT5</accession>
<feature type="domain" description="HMA" evidence="6">
    <location>
        <begin position="147"/>
        <end position="214"/>
    </location>
</feature>
<dbReference type="KEGG" id="mcha:111005557"/>
<dbReference type="SUPFAM" id="SSF55008">
    <property type="entry name" value="HMA, heavy metal-associated domain"/>
    <property type="match status" value="2"/>
</dbReference>
<dbReference type="PROSITE" id="PS50846">
    <property type="entry name" value="HMA_2"/>
    <property type="match status" value="2"/>
</dbReference>
<evidence type="ECO:0000256" key="1">
    <source>
        <dbReference type="ARBA" id="ARBA00022481"/>
    </source>
</evidence>
<protein>
    <submittedName>
        <fullName evidence="8">Heavy metal-associated isoprenylated plant protein 7-like</fullName>
    </submittedName>
</protein>
<reference evidence="8" key="1">
    <citation type="submission" date="2025-08" db="UniProtKB">
        <authorList>
            <consortium name="RefSeq"/>
        </authorList>
    </citation>
    <scope>IDENTIFICATION</scope>
    <source>
        <strain evidence="8">OHB3-1</strain>
    </source>
</reference>
<evidence type="ECO:0000313" key="8">
    <source>
        <dbReference type="RefSeq" id="XP_022132782.1"/>
    </source>
</evidence>
<dbReference type="InterPro" id="IPR044577">
    <property type="entry name" value="HIPP4/7/8/17/18/19"/>
</dbReference>
<keyword evidence="3" id="KW-0636">Prenylation</keyword>
<keyword evidence="7" id="KW-1185">Reference proteome</keyword>
<keyword evidence="2" id="KW-0479">Metal-binding</keyword>
<feature type="region of interest" description="Disordered" evidence="5">
    <location>
        <begin position="213"/>
        <end position="255"/>
    </location>
</feature>
<dbReference type="InterPro" id="IPR036163">
    <property type="entry name" value="HMA_dom_sf"/>
</dbReference>
<comment type="similarity">
    <text evidence="4">Belongs to the HIPP family.</text>
</comment>
<dbReference type="Proteomes" id="UP000504603">
    <property type="component" value="Unplaced"/>
</dbReference>
<dbReference type="RefSeq" id="XP_022132782.1">
    <property type="nucleotide sequence ID" value="XM_022277090.1"/>
</dbReference>
<name>A0A6J1BUT5_MOMCH</name>